<keyword evidence="9" id="KW-1185">Reference proteome</keyword>
<dbReference type="Pfam" id="PF12892">
    <property type="entry name" value="FctA"/>
    <property type="match status" value="4"/>
</dbReference>
<dbReference type="Pfam" id="PF17802">
    <property type="entry name" value="SpaA"/>
    <property type="match status" value="1"/>
</dbReference>
<evidence type="ECO:0000259" key="6">
    <source>
        <dbReference type="Pfam" id="PF12892"/>
    </source>
</evidence>
<dbReference type="STRING" id="99656.SAMN05421659_1202"/>
<dbReference type="OrthoDB" id="1994830at2"/>
<dbReference type="InterPro" id="IPR013783">
    <property type="entry name" value="Ig-like_fold"/>
</dbReference>
<evidence type="ECO:0000313" key="9">
    <source>
        <dbReference type="Proteomes" id="UP000199701"/>
    </source>
</evidence>
<dbReference type="InterPro" id="IPR041033">
    <property type="entry name" value="SpaA_PFL_dom_1"/>
</dbReference>
<proteinExistence type="predicted"/>
<evidence type="ECO:0000256" key="5">
    <source>
        <dbReference type="ARBA" id="ARBA00023088"/>
    </source>
</evidence>
<dbReference type="Proteomes" id="UP000199701">
    <property type="component" value="Unassembled WGS sequence"/>
</dbReference>
<name>A0A1I0RNT6_9FIRM</name>
<dbReference type="NCBIfam" id="TIGR03786">
    <property type="entry name" value="strep_pil_rpt"/>
    <property type="match status" value="4"/>
</dbReference>
<feature type="domain" description="Streptococcal pilin isopeptide linkage" evidence="6">
    <location>
        <begin position="1234"/>
        <end position="1358"/>
    </location>
</feature>
<dbReference type="RefSeq" id="WP_092457195.1">
    <property type="nucleotide sequence ID" value="NZ_FOJI01000020.1"/>
</dbReference>
<dbReference type="Gene3D" id="2.60.40.10">
    <property type="entry name" value="Immunoglobulins"/>
    <property type="match status" value="1"/>
</dbReference>
<gene>
    <name evidence="8" type="ORF">SAMN05421659_1202</name>
</gene>
<dbReference type="InterPro" id="IPR008966">
    <property type="entry name" value="Adhesion_dom_sf"/>
</dbReference>
<evidence type="ECO:0000256" key="1">
    <source>
        <dbReference type="ARBA" id="ARBA00004191"/>
    </source>
</evidence>
<sequence>MNGRKKIFRRTRGKNIRRIMSVILCVLIFINFIPSVSTFAVDANDQTASNDIIRTLELSYLLKGSTSFVQLKSPYKIEDSSKIEKFRAKYTFKLDDHVDELGAENRVIKSGDYYTIDLPDKIQLSNPTDGSIFDKENNIIATYSFYKSADSTWHIKITFTSYVDDKNKYDIYGQLDFDFNLDLSSVPAGTSTQVTIPISNTASVIIDVVKPVPPVTTPTSLTKSVASYNNQTRELVWNIKVEPSNGIFSGCVFTDTINPEYMELKSIKHGSLTLLEGTDYTYDTLTGKLVYTIPLGRDGISFQNIVITTTVKPSVYGKLTATTISNLANLSGGDNYVNIDSNIASQTINPDWLSKSGSLYQGNKIKWSINANITNQSMYNGVITDNLQSDVKLDKTSVYLSATSITIYDNSYTPSRNSEVYGIYIQNPDGTATLKIYLPRGMENASSTKQTITYVTDVVAPVTVAAQNPTYNNRASLDCNYIGDGNTEGTLPTVNINQVGVSVPYVYIDKSHSTLSADDKRDGTITWTVAAASNVSSYGKTQIMDTLPDNQSFITDEIYWGSQKIDESTEPQASISADGRTLTIKFNNNNAISTIQNFTIKTKIDPEVYGDNISKNFTNNIKCNLLSETIGDVLATKSDSDSVNIQNTVIAKASTIYNENTTKSGQNPRIDFKITINSNLMPLSNVIINDNLDNIKTQFKKATDSVYSTLSGVKWTYVPDSLKVVKSAGTRDSLDLNSIISNSIYNNNTLSINFGDNVNDKYTITFTAELDILQNAVFKENGNITCSANIANIDATGLKSTTISSAPTGTSNVIKNEVLGKSGVNLVAEQQVQWTINLNQHRIMLDSPTVVDELPKGVTLDPTTIRLYKNVIGTDGNFISGTSAKTIGTAVPFNYTYKLSTEAGMEGRYVLSVDLPDKSTDYILTFLTDIDKSLLGTNINNVAYYSGQSKTSENFNTSTMTLSGMAGGGSTTKAAITVNKYDSDTGAGITGATFTLNWLRNGDANDVVFVRTLTATQASIIFRGLERGEKYTITEVSAPDNYKIDNPSPVEFTVPATGTSDCTPLVFYDTQIKTGSWIPQAAKELDGKDIIHTFQFEITDGTSSLLTGITDTKLSNGTYAISFGMNAGISPKEILNFSNNHTFSSSEPNGTKYLVTTKTFYIKELSSNLAGYSYDDTVYPLVVSVYNVKGQSSLNVVIKDLKGNVLSDEKGNLLTDKIPIFLNSYRANGSIQINGIKILNGHALATGQFIFELYEGNTLIDTQRNQLGTTADQQSYSGNFTFATINYTQSDVGIKTYKIVEKNTGLPGYNYDSNIYYVDVLVSDNDNGTLSSSIQSIKKIENGVPTDVSQITFTNNYTTTDATVTLNAGKNLSGRALFDNQFQFRFDQVAADQTLIKQIGTVTNTGNVISLPTLTFSQSDVGKSYYYQLSEIDDNKSGYTYDTSVYIIKLDILDNNDGTLKIVKTITQNGITQSQIEFQNSYKAIGSIIIDGTKSLTGKPLADGLFNFAMQQVDITDNKNIGNRIITKNLANGTIVFPVINYTEADAGKEFEYKVFEINDNIGGYQYDNSSYIVHVSVKDNGDGTLYIAKKVTNPEQATVIKFNNTYITTNVTTVFNARKKLIGRILTDQQFTFVLNQVSQNGTFIKEMQRTTNDINGVISFAPVSYTQSDMGKTYYYKVSEVNDENARYIYDNNIYDVIVNVVDNNDGSLNVLKTIKYNSVIVSELSFTNSYLVGVEGDEDGTTKLSINNDKTVNTVNTGDRKESSRFIILGIFSLITLFKTFIRRRAY</sequence>
<evidence type="ECO:0000256" key="2">
    <source>
        <dbReference type="ARBA" id="ARBA00022512"/>
    </source>
</evidence>
<accession>A0A1I0RNT6</accession>
<comment type="subcellular location">
    <subcellularLocation>
        <location evidence="1">Secreted</location>
        <location evidence="1">Cell wall</location>
    </subcellularLocation>
</comment>
<organism evidence="8 9">
    <name type="scientific">[Clostridium] fimetarium</name>
    <dbReference type="NCBI Taxonomy" id="99656"/>
    <lineage>
        <taxon>Bacteria</taxon>
        <taxon>Bacillati</taxon>
        <taxon>Bacillota</taxon>
        <taxon>Clostridia</taxon>
        <taxon>Lachnospirales</taxon>
        <taxon>Lachnospiraceae</taxon>
    </lineage>
</organism>
<keyword evidence="2" id="KW-0134">Cell wall</keyword>
<evidence type="ECO:0000256" key="4">
    <source>
        <dbReference type="ARBA" id="ARBA00022729"/>
    </source>
</evidence>
<feature type="domain" description="Streptococcal pilin isopeptide linkage" evidence="6">
    <location>
        <begin position="1491"/>
        <end position="1607"/>
    </location>
</feature>
<feature type="domain" description="Streptococcal pilin isopeptide linkage" evidence="6">
    <location>
        <begin position="1617"/>
        <end position="1733"/>
    </location>
</feature>
<dbReference type="Gene3D" id="2.60.40.3050">
    <property type="match status" value="5"/>
</dbReference>
<feature type="domain" description="SpaA-like prealbumin fold" evidence="7">
    <location>
        <begin position="976"/>
        <end position="1059"/>
    </location>
</feature>
<reference evidence="8 9" key="1">
    <citation type="submission" date="2016-10" db="EMBL/GenBank/DDBJ databases">
        <authorList>
            <person name="de Groot N.N."/>
        </authorList>
    </citation>
    <scope>NUCLEOTIDE SEQUENCE [LARGE SCALE GENOMIC DNA]</scope>
    <source>
        <strain evidence="8 9">DSM 9179</strain>
    </source>
</reference>
<keyword evidence="5" id="KW-0572">Peptidoglycan-anchor</keyword>
<dbReference type="SUPFAM" id="SSF49401">
    <property type="entry name" value="Bacterial adhesins"/>
    <property type="match status" value="3"/>
</dbReference>
<evidence type="ECO:0000259" key="7">
    <source>
        <dbReference type="Pfam" id="PF17802"/>
    </source>
</evidence>
<dbReference type="InterPro" id="IPR022464">
    <property type="entry name" value="Strep_pil_isopept_link"/>
</dbReference>
<protein>
    <submittedName>
        <fullName evidence="8">Pilin isopeptide linkage domain-containing protein</fullName>
    </submittedName>
</protein>
<keyword evidence="4" id="KW-0732">Signal</keyword>
<dbReference type="GO" id="GO:0007155">
    <property type="term" value="P:cell adhesion"/>
    <property type="evidence" value="ECO:0007669"/>
    <property type="project" value="InterPro"/>
</dbReference>
<feature type="domain" description="Streptococcal pilin isopeptide linkage" evidence="6">
    <location>
        <begin position="1366"/>
        <end position="1483"/>
    </location>
</feature>
<dbReference type="InterPro" id="IPR011252">
    <property type="entry name" value="Fibrogen-bd_dom1"/>
</dbReference>
<dbReference type="Gene3D" id="2.60.40.1280">
    <property type="match status" value="1"/>
</dbReference>
<dbReference type="InterPro" id="IPR038174">
    <property type="entry name" value="Strep_pil_link_sf"/>
</dbReference>
<evidence type="ECO:0000256" key="3">
    <source>
        <dbReference type="ARBA" id="ARBA00022525"/>
    </source>
</evidence>
<keyword evidence="3" id="KW-0964">Secreted</keyword>
<evidence type="ECO:0000313" key="8">
    <source>
        <dbReference type="EMBL" id="SEW42923.1"/>
    </source>
</evidence>
<dbReference type="EMBL" id="FOJI01000020">
    <property type="protein sequence ID" value="SEW42923.1"/>
    <property type="molecule type" value="Genomic_DNA"/>
</dbReference>